<accession>A0A1N6ZJ78</accession>
<dbReference type="AlphaFoldDB" id="A0A1N6ZJ78"/>
<evidence type="ECO:0000313" key="3">
    <source>
        <dbReference type="EMBL" id="SIR26786.1"/>
    </source>
</evidence>
<evidence type="ECO:0000259" key="2">
    <source>
        <dbReference type="Pfam" id="PF26456"/>
    </source>
</evidence>
<dbReference type="EMBL" id="FTNO01000001">
    <property type="protein sequence ID" value="SIR26786.1"/>
    <property type="molecule type" value="Genomic_DNA"/>
</dbReference>
<protein>
    <recommendedName>
        <fullName evidence="2">DUF8135 domain-containing protein</fullName>
    </recommendedName>
</protein>
<dbReference type="OrthoDB" id="204982at2157"/>
<reference evidence="4" key="1">
    <citation type="submission" date="2017-01" db="EMBL/GenBank/DDBJ databases">
        <authorList>
            <person name="Varghese N."/>
            <person name="Submissions S."/>
        </authorList>
    </citation>
    <scope>NUCLEOTIDE SEQUENCE [LARGE SCALE GENOMIC DNA]</scope>
    <source>
        <strain evidence="4">CGMCC 1.7737</strain>
    </source>
</reference>
<feature type="domain" description="DUF8135" evidence="2">
    <location>
        <begin position="92"/>
        <end position="138"/>
    </location>
</feature>
<keyword evidence="4" id="KW-1185">Reference proteome</keyword>
<gene>
    <name evidence="3" type="ORF">SAMN05421858_2050</name>
</gene>
<evidence type="ECO:0000313" key="4">
    <source>
        <dbReference type="Proteomes" id="UP000186914"/>
    </source>
</evidence>
<feature type="region of interest" description="Disordered" evidence="1">
    <location>
        <begin position="1"/>
        <end position="49"/>
    </location>
</feature>
<dbReference type="Proteomes" id="UP000186914">
    <property type="component" value="Unassembled WGS sequence"/>
</dbReference>
<proteinExistence type="predicted"/>
<evidence type="ECO:0000256" key="1">
    <source>
        <dbReference type="SAM" id="MobiDB-lite"/>
    </source>
</evidence>
<dbReference type="RefSeq" id="WP_076429959.1">
    <property type="nucleotide sequence ID" value="NZ_FTNO01000001.1"/>
</dbReference>
<name>A0A1N6ZJ78_9EURY</name>
<feature type="compositionally biased region" description="Basic and acidic residues" evidence="1">
    <location>
        <begin position="8"/>
        <end position="46"/>
    </location>
</feature>
<feature type="region of interest" description="Disordered" evidence="1">
    <location>
        <begin position="72"/>
        <end position="92"/>
    </location>
</feature>
<organism evidence="3 4">
    <name type="scientific">Haladaptatus litoreus</name>
    <dbReference type="NCBI Taxonomy" id="553468"/>
    <lineage>
        <taxon>Archaea</taxon>
        <taxon>Methanobacteriati</taxon>
        <taxon>Methanobacteriota</taxon>
        <taxon>Stenosarchaea group</taxon>
        <taxon>Halobacteria</taxon>
        <taxon>Halobacteriales</taxon>
        <taxon>Haladaptataceae</taxon>
        <taxon>Haladaptatus</taxon>
    </lineage>
</organism>
<sequence length="145" mass="16181">MTGEETAESERRGRRERAERDEPLSALVERVESRRNRNPGCDRGELDDAFTQESVGDVDVDDIWADLEAEDSGDLVVSAPQEESEDDRDVRTIPKSTCHGCPHFGDPPSVHCTHEGTNILTMVDTEQFRVADCPMVVDEEPPLSK</sequence>
<dbReference type="InterPro" id="IPR058448">
    <property type="entry name" value="DUF8135"/>
</dbReference>
<dbReference type="Pfam" id="PF26456">
    <property type="entry name" value="DUF8135"/>
    <property type="match status" value="1"/>
</dbReference>